<evidence type="ECO:0000256" key="4">
    <source>
        <dbReference type="ARBA" id="ARBA00012483"/>
    </source>
</evidence>
<dbReference type="FunCoup" id="A0A2J6SWD2">
    <property type="interactions" value="535"/>
</dbReference>
<dbReference type="Pfam" id="PF23113">
    <property type="entry name" value="MARCHF6_C"/>
    <property type="match status" value="1"/>
</dbReference>
<dbReference type="OrthoDB" id="1108038at2759"/>
<keyword evidence="19" id="KW-1185">Reference proteome</keyword>
<dbReference type="FunFam" id="3.30.40.10:FF:000287">
    <property type="entry name" value="RING finger membrane protein"/>
    <property type="match status" value="1"/>
</dbReference>
<organism evidence="18 19">
    <name type="scientific">Hyaloscypha bicolor E</name>
    <dbReference type="NCBI Taxonomy" id="1095630"/>
    <lineage>
        <taxon>Eukaryota</taxon>
        <taxon>Fungi</taxon>
        <taxon>Dikarya</taxon>
        <taxon>Ascomycota</taxon>
        <taxon>Pezizomycotina</taxon>
        <taxon>Leotiomycetes</taxon>
        <taxon>Helotiales</taxon>
        <taxon>Hyaloscyphaceae</taxon>
        <taxon>Hyaloscypha</taxon>
        <taxon>Hyaloscypha bicolor</taxon>
    </lineage>
</organism>
<evidence type="ECO:0000256" key="8">
    <source>
        <dbReference type="ARBA" id="ARBA00022771"/>
    </source>
</evidence>
<evidence type="ECO:0000256" key="10">
    <source>
        <dbReference type="ARBA" id="ARBA00022833"/>
    </source>
</evidence>
<comment type="pathway">
    <text evidence="3">Protein modification; protein ubiquitination.</text>
</comment>
<feature type="transmembrane region" description="Helical" evidence="15">
    <location>
        <begin position="1690"/>
        <end position="1711"/>
    </location>
</feature>
<dbReference type="Gene3D" id="3.30.40.10">
    <property type="entry name" value="Zinc/RING finger domain, C3HC4 (zinc finger)"/>
    <property type="match status" value="1"/>
</dbReference>
<reference evidence="18 19" key="1">
    <citation type="submission" date="2016-04" db="EMBL/GenBank/DDBJ databases">
        <title>A degradative enzymes factory behind the ericoid mycorrhizal symbiosis.</title>
        <authorList>
            <consortium name="DOE Joint Genome Institute"/>
            <person name="Martino E."/>
            <person name="Morin E."/>
            <person name="Grelet G."/>
            <person name="Kuo A."/>
            <person name="Kohler A."/>
            <person name="Daghino S."/>
            <person name="Barry K."/>
            <person name="Choi C."/>
            <person name="Cichocki N."/>
            <person name="Clum A."/>
            <person name="Copeland A."/>
            <person name="Hainaut M."/>
            <person name="Haridas S."/>
            <person name="Labutti K."/>
            <person name="Lindquist E."/>
            <person name="Lipzen A."/>
            <person name="Khouja H.-R."/>
            <person name="Murat C."/>
            <person name="Ohm R."/>
            <person name="Olson A."/>
            <person name="Spatafora J."/>
            <person name="Veneault-Fourrey C."/>
            <person name="Henrissat B."/>
            <person name="Grigoriev I."/>
            <person name="Martin F."/>
            <person name="Perotto S."/>
        </authorList>
    </citation>
    <scope>NUCLEOTIDE SEQUENCE [LARGE SCALE GENOMIC DNA]</scope>
    <source>
        <strain evidence="18 19">E</strain>
    </source>
</reference>
<dbReference type="SUPFAM" id="SSF57850">
    <property type="entry name" value="RING/U-box"/>
    <property type="match status" value="1"/>
</dbReference>
<gene>
    <name evidence="18" type="ORF">K444DRAFT_617527</name>
</gene>
<evidence type="ECO:0000256" key="7">
    <source>
        <dbReference type="ARBA" id="ARBA00022723"/>
    </source>
</evidence>
<dbReference type="GO" id="GO:0036503">
    <property type="term" value="P:ERAD pathway"/>
    <property type="evidence" value="ECO:0007669"/>
    <property type="project" value="TreeGrafter"/>
</dbReference>
<keyword evidence="7" id="KW-0479">Metal-binding</keyword>
<dbReference type="Proteomes" id="UP000235371">
    <property type="component" value="Unassembled WGS sequence"/>
</dbReference>
<feature type="transmembrane region" description="Helical" evidence="15">
    <location>
        <begin position="1193"/>
        <end position="1220"/>
    </location>
</feature>
<feature type="region of interest" description="Disordered" evidence="14">
    <location>
        <begin position="738"/>
        <end position="768"/>
    </location>
</feature>
<dbReference type="PROSITE" id="PS50089">
    <property type="entry name" value="ZF_RING_2"/>
    <property type="match status" value="1"/>
</dbReference>
<evidence type="ECO:0000256" key="9">
    <source>
        <dbReference type="ARBA" id="ARBA00022786"/>
    </source>
</evidence>
<keyword evidence="9" id="KW-0833">Ubl conjugation pathway</keyword>
<evidence type="ECO:0000256" key="14">
    <source>
        <dbReference type="SAM" id="MobiDB-lite"/>
    </source>
</evidence>
<name>A0A2J6SWD2_9HELO</name>
<dbReference type="InterPro" id="IPR056521">
    <property type="entry name" value="MARCHF6-like_C"/>
</dbReference>
<feature type="compositionally biased region" description="Basic and acidic residues" evidence="14">
    <location>
        <begin position="746"/>
        <end position="764"/>
    </location>
</feature>
<dbReference type="Pfam" id="PF25417">
    <property type="entry name" value="DUF7889"/>
    <property type="match status" value="1"/>
</dbReference>
<evidence type="ECO:0000313" key="18">
    <source>
        <dbReference type="EMBL" id="PMD55085.1"/>
    </source>
</evidence>
<feature type="transmembrane region" description="Helical" evidence="15">
    <location>
        <begin position="1603"/>
        <end position="1624"/>
    </location>
</feature>
<protein>
    <recommendedName>
        <fullName evidence="4">RING-type E3 ubiquitin transferase</fullName>
        <ecNumber evidence="4">2.3.2.27</ecNumber>
    </recommendedName>
</protein>
<dbReference type="CDD" id="cd16702">
    <property type="entry name" value="RING_CH-C4HC3_MARCH6"/>
    <property type="match status" value="1"/>
</dbReference>
<feature type="transmembrane region" description="Helical" evidence="15">
    <location>
        <begin position="926"/>
        <end position="947"/>
    </location>
</feature>
<evidence type="ECO:0000313" key="19">
    <source>
        <dbReference type="Proteomes" id="UP000235371"/>
    </source>
</evidence>
<dbReference type="PANTHER" id="PTHR13145:SF0">
    <property type="entry name" value="E3 UBIQUITIN-PROTEIN LIGASE MARCHF6"/>
    <property type="match status" value="1"/>
</dbReference>
<dbReference type="Pfam" id="PF12906">
    <property type="entry name" value="RINGv"/>
    <property type="match status" value="1"/>
</dbReference>
<evidence type="ECO:0000256" key="11">
    <source>
        <dbReference type="ARBA" id="ARBA00022989"/>
    </source>
</evidence>
<feature type="transmembrane region" description="Helical" evidence="15">
    <location>
        <begin position="125"/>
        <end position="143"/>
    </location>
</feature>
<feature type="region of interest" description="Disordered" evidence="14">
    <location>
        <begin position="489"/>
        <end position="553"/>
    </location>
</feature>
<dbReference type="EC" id="2.3.2.27" evidence="4"/>
<feature type="compositionally biased region" description="Low complexity" evidence="14">
    <location>
        <begin position="628"/>
        <end position="640"/>
    </location>
</feature>
<dbReference type="GeneID" id="36589223"/>
<dbReference type="InterPro" id="IPR013083">
    <property type="entry name" value="Znf_RING/FYVE/PHD"/>
</dbReference>
<sequence>MDDLLTPSPAMHDPPPDLMNDPQYATNTANGEDGMGDADTCRICRGEGSDTEPLFHPCKCSGSIKYVHQDCLMEWLSHSQKKHCELCKTAFRFTKLYSPNMPQTLPIYVLFRHVIIHTVKNITTWLRFCLVVTVWLGFLPYIIRQVWRLLFWFSDGGWPPHYLSIDSTRNSTAMRALEMARELQLATLTGNGTSPVTPFLASQTTSASVGGVMNKLVRFLKPVSQTLNVSSADPLAAGLFKSLYYGFGMSKVVIPEDSGTNANVSQLLTSHSPTSRNPSLLSEIPVLRNLTRNSYFNQLIITIAEGYIITILVVVCFILVFLIREWVVQQQPGINMGAGFNAEFAAPERPREQQVVPEPRPLPNGVDIQEPRDIGQRPMARPRRRNPHLGDGDDARPARQNLDPENGPDHEAEVGPFANRPTPVRDALSPAAEIQRALTEEPRMTEEFLAIWRRADSDPKEVLRIIETENKGDQLRYWVNAMKLLQTPSPASPASPALPASSPDPPAGTVAGTSTRTPEVPAISFTSSENSSTDDLGKQSASDGSSASSESWVEIPKPPALLHHNSTSVEPNAEITQAFEYRPLDKGKNRAIEGPEPSLPQNDSSDKENTRPALNPFIPESASNLWTSSASGVSFSSSTSRPRAISDGPQTKESILTNNWNFSNLPDDDNVDYKFSWNKGNDTPAEISRAAPGPASSAQITEPENHIHDSQAWKAAQDLRVQQAIARGREVHKTALAGHESASSLHMEKNDAEAATNEKEHSVETPDEFVYRPIILDEAVELSDSDNEAEPDEAAPPIVLPNDVSPPETREPVLARPAEPQGLLANIADFLWGGVGDDRPQEEQGANDEHIVQDLAAEAPFVPVVHQDPFDQGGEFAEQDREVVEAAIAAGIDPNDQDAIDDAEDFEGIMELVGMRGPIFSLVQNALFSAFLLALTVAFGIWIPYNIGRVSLLLLANPGPAFKLPMRLIFGLAALMQDLALSLMGVVSWCLIRIFSVPLSIWYSASDSTPGLGIRSTALNVSQSALERVIDSTMNSLVHIGDSEIFAFSAASHESLIYLKNLVIDTLITIGETVSYIFVGDYGVTRASIWAILARAFNHGWHFVSAMPGFLARSDSWVISLEVGKRGSPLDLELSVWDGMDRFWATVAGYTALSLLGALYVKKGSPFSTGPVGREWEATIIDLLNQAGGVMKVILIISIEMLVFPLYCGLLLDAALLPLFDNTTIVSRILFTFKSPLTSIFVHWFVGTCYMFHFALFVSMCRKIMRKGVLYFIRDPDDPTFHPVRDVLERNVATQLRKILFSALVYGGLVVICLGGVVWGLSFAFKGVLPIHWSSNEPVLEFPIDLLFYNFLMPLAVKFFKPSDGLYTMYSWWFRQCARMLRLTWFMFDERKEDEEGYTVRRSWMDIFRGMKGERNIKTEDPSQPFVEDPALNAYFRQDGRYVRAPASDQVRIPKGTRIFLEVDETNNRMDGKWDRPDGVHGKNSELYKQVYIPPWFRLRICLFIVFIWLFAALTGVSITIVPLVFGRQVFAKLIPAHVRKNDVYAFSIGTYILGSALYAIVHVGKFVSYLRSALAINAETPKNVMRQVAAATSLVARIAWTYTAFLFILPTLFAFLIEFYFIVPLHTYFAFEERHVIHFVQSWTLGLLYVKLTTRIILWHEESRPAQSLRAITRDGYLNPDARLATRSFILPVGLLLCSALAYPWCLARIVTMTVLRDKPEKHLLTYRYAYPMCLALCCIGFALYILLGWVKDWRMKIRDEVYLIGERLHNFGDRKTGSNGVAVPNMRRIET</sequence>
<feature type="compositionally biased region" description="Low complexity" evidence="14">
    <location>
        <begin position="489"/>
        <end position="501"/>
    </location>
</feature>
<keyword evidence="6 15" id="KW-0812">Transmembrane</keyword>
<dbReference type="RefSeq" id="XP_024731989.1">
    <property type="nucleotide sequence ID" value="XM_024881146.1"/>
</dbReference>
<dbReference type="STRING" id="1095630.A0A2J6SWD2"/>
<proteinExistence type="predicted"/>
<keyword evidence="12 15" id="KW-0472">Membrane</keyword>
<feature type="transmembrane region" description="Helical" evidence="15">
    <location>
        <begin position="299"/>
        <end position="323"/>
    </location>
</feature>
<feature type="transmembrane region" description="Helical" evidence="15">
    <location>
        <begin position="1636"/>
        <end position="1655"/>
    </location>
</feature>
<comment type="catalytic activity">
    <reaction evidence="1">
        <text>S-ubiquitinyl-[E2 ubiquitin-conjugating enzyme]-L-cysteine + [acceptor protein]-L-lysine = [E2 ubiquitin-conjugating enzyme]-L-cysteine + N(6)-ubiquitinyl-[acceptor protein]-L-lysine.</text>
        <dbReference type="EC" id="2.3.2.27"/>
    </reaction>
</comment>
<evidence type="ECO:0000256" key="2">
    <source>
        <dbReference type="ARBA" id="ARBA00004141"/>
    </source>
</evidence>
<dbReference type="InterPro" id="IPR001841">
    <property type="entry name" value="Znf_RING"/>
</dbReference>
<evidence type="ECO:0000256" key="1">
    <source>
        <dbReference type="ARBA" id="ARBA00000900"/>
    </source>
</evidence>
<feature type="domain" description="RING-type" evidence="16">
    <location>
        <begin position="41"/>
        <end position="88"/>
    </location>
</feature>
<evidence type="ECO:0000256" key="3">
    <source>
        <dbReference type="ARBA" id="ARBA00004906"/>
    </source>
</evidence>
<feature type="region of interest" description="Disordered" evidence="14">
    <location>
        <begin position="1"/>
        <end position="31"/>
    </location>
</feature>
<dbReference type="GO" id="GO:0005789">
    <property type="term" value="C:endoplasmic reticulum membrane"/>
    <property type="evidence" value="ECO:0007669"/>
    <property type="project" value="TreeGrafter"/>
</dbReference>
<evidence type="ECO:0000256" key="12">
    <source>
        <dbReference type="ARBA" id="ARBA00023136"/>
    </source>
</evidence>
<feature type="transmembrane region" description="Helical" evidence="15">
    <location>
        <begin position="1240"/>
        <end position="1258"/>
    </location>
</feature>
<evidence type="ECO:0000256" key="15">
    <source>
        <dbReference type="SAM" id="Phobius"/>
    </source>
</evidence>
<feature type="region of interest" description="Disordered" evidence="14">
    <location>
        <begin position="347"/>
        <end position="427"/>
    </location>
</feature>
<feature type="region of interest" description="Disordered" evidence="14">
    <location>
        <begin position="783"/>
        <end position="812"/>
    </location>
</feature>
<feature type="transmembrane region" description="Helical" evidence="15">
    <location>
        <begin position="1731"/>
        <end position="1752"/>
    </location>
</feature>
<comment type="subcellular location">
    <subcellularLocation>
        <location evidence="2">Membrane</location>
        <topology evidence="2">Multi-pass membrane protein</topology>
    </subcellularLocation>
</comment>
<keyword evidence="8 13" id="KW-0863">Zinc-finger</keyword>
<evidence type="ECO:0000256" key="5">
    <source>
        <dbReference type="ARBA" id="ARBA00022679"/>
    </source>
</evidence>
<feature type="compositionally biased region" description="Basic and acidic residues" evidence="14">
    <location>
        <begin position="388"/>
        <end position="397"/>
    </location>
</feature>
<feature type="transmembrane region" description="Helical" evidence="15">
    <location>
        <begin position="968"/>
        <end position="995"/>
    </location>
</feature>
<evidence type="ECO:0000259" key="16">
    <source>
        <dbReference type="PROSITE" id="PS50089"/>
    </source>
</evidence>
<dbReference type="InterPro" id="IPR011016">
    <property type="entry name" value="Znf_RING-CH"/>
</dbReference>
<feature type="compositionally biased region" description="Acidic residues" evidence="14">
    <location>
        <begin position="783"/>
        <end position="793"/>
    </location>
</feature>
<dbReference type="EMBL" id="KZ613856">
    <property type="protein sequence ID" value="PMD55085.1"/>
    <property type="molecule type" value="Genomic_DNA"/>
</dbReference>
<keyword evidence="11 15" id="KW-1133">Transmembrane helix</keyword>
<evidence type="ECO:0000256" key="6">
    <source>
        <dbReference type="ARBA" id="ARBA00022692"/>
    </source>
</evidence>
<dbReference type="PROSITE" id="PS51292">
    <property type="entry name" value="ZF_RING_CH"/>
    <property type="match status" value="1"/>
</dbReference>
<feature type="compositionally biased region" description="Low complexity" evidence="14">
    <location>
        <begin position="540"/>
        <end position="551"/>
    </location>
</feature>
<dbReference type="PANTHER" id="PTHR13145">
    <property type="entry name" value="SSM4 PROTEIN"/>
    <property type="match status" value="1"/>
</dbReference>
<accession>A0A2J6SWD2</accession>
<feature type="transmembrane region" description="Helical" evidence="15">
    <location>
        <begin position="1299"/>
        <end position="1322"/>
    </location>
</feature>
<dbReference type="SMART" id="SM00744">
    <property type="entry name" value="RINGv"/>
    <property type="match status" value="1"/>
</dbReference>
<evidence type="ECO:0000259" key="17">
    <source>
        <dbReference type="PROSITE" id="PS51292"/>
    </source>
</evidence>
<keyword evidence="5" id="KW-0808">Transferase</keyword>
<dbReference type="InterPro" id="IPR057211">
    <property type="entry name" value="DUF7889"/>
</dbReference>
<feature type="domain" description="RING-CH-type" evidence="17">
    <location>
        <begin position="33"/>
        <end position="94"/>
    </location>
</feature>
<feature type="region of interest" description="Disordered" evidence="14">
    <location>
        <begin position="580"/>
        <end position="652"/>
    </location>
</feature>
<dbReference type="GO" id="GO:0061630">
    <property type="term" value="F:ubiquitin protein ligase activity"/>
    <property type="evidence" value="ECO:0007669"/>
    <property type="project" value="UniProtKB-EC"/>
</dbReference>
<feature type="compositionally biased region" description="Basic and acidic residues" evidence="14">
    <location>
        <begin position="582"/>
        <end position="593"/>
    </location>
</feature>
<dbReference type="InParanoid" id="A0A2J6SWD2"/>
<feature type="transmembrane region" description="Helical" evidence="15">
    <location>
        <begin position="1501"/>
        <end position="1524"/>
    </location>
</feature>
<feature type="transmembrane region" description="Helical" evidence="15">
    <location>
        <begin position="1544"/>
        <end position="1562"/>
    </location>
</feature>
<evidence type="ECO:0000256" key="13">
    <source>
        <dbReference type="PROSITE-ProRule" id="PRU00175"/>
    </source>
</evidence>
<dbReference type="GO" id="GO:0008270">
    <property type="term" value="F:zinc ion binding"/>
    <property type="evidence" value="ECO:0007669"/>
    <property type="project" value="UniProtKB-KW"/>
</dbReference>
<keyword evidence="10" id="KW-0862">Zinc</keyword>
<feature type="compositionally biased region" description="Polar residues" evidence="14">
    <location>
        <begin position="524"/>
        <end position="534"/>
    </location>
</feature>